<evidence type="ECO:0008006" key="3">
    <source>
        <dbReference type="Google" id="ProtNLM"/>
    </source>
</evidence>
<accession>A0A7S8CCW8</accession>
<reference evidence="1 2" key="1">
    <citation type="submission" date="2019-07" db="EMBL/GenBank/DDBJ databases">
        <title>Genome sequence of 2 isolates from Red Sea Mangroves.</title>
        <authorList>
            <person name="Sefrji F."/>
            <person name="Michoud G."/>
            <person name="Merlino G."/>
            <person name="Daffonchio D."/>
        </authorList>
    </citation>
    <scope>NUCLEOTIDE SEQUENCE [LARGE SCALE GENOMIC DNA]</scope>
    <source>
        <strain evidence="1 2">R1DC41</strain>
    </source>
</reference>
<dbReference type="EMBL" id="CP049742">
    <property type="protein sequence ID" value="QPC47592.1"/>
    <property type="molecule type" value="Genomic_DNA"/>
</dbReference>
<sequence>MKLYSKWSILGILFILLIGVGTYKITDRAEATKPNFPGIVVWGDSLTKGAGGKGTNYPGVLQRLLQEQGVNVPVVNMGVSGEDTNTIIGRAGGVPFSLVNNTTIPSTSIPVNITLQSENGHEVIPFRRGDRGINPVTINGIEGKISWDKEKDAYSFQRSQTGRTTTIADGSTIVTNATNQYEGFVPVVFIGQNGGYETPEELVSHVDSIIHMEKYDEKFLVLGLTSGTKESRAELEKVMEETYGIQYINLREYLSNVNLGRVNIKATKADKDAIASGSVPPSLLVDYVHFNQVGYELIGEAVFERMMELGWVE</sequence>
<proteinExistence type="predicted"/>
<name>A0A7S8CCW8_9BACI</name>
<dbReference type="AlphaFoldDB" id="A0A7S8CCW8"/>
<evidence type="ECO:0000313" key="2">
    <source>
        <dbReference type="Proteomes" id="UP000593626"/>
    </source>
</evidence>
<dbReference type="Proteomes" id="UP000593626">
    <property type="component" value="Chromosome"/>
</dbReference>
<dbReference type="SUPFAM" id="SSF52266">
    <property type="entry name" value="SGNH hydrolase"/>
    <property type="match status" value="2"/>
</dbReference>
<dbReference type="RefSeq" id="WP_239672263.1">
    <property type="nucleotide sequence ID" value="NZ_CP049742.1"/>
</dbReference>
<dbReference type="Gene3D" id="3.40.50.1110">
    <property type="entry name" value="SGNH hydrolase"/>
    <property type="match status" value="2"/>
</dbReference>
<gene>
    <name evidence="1" type="ORF">G8O30_11830</name>
</gene>
<organism evidence="1 2">
    <name type="scientific">Mangrovibacillus cuniculi</name>
    <dbReference type="NCBI Taxonomy" id="2593652"/>
    <lineage>
        <taxon>Bacteria</taxon>
        <taxon>Bacillati</taxon>
        <taxon>Bacillota</taxon>
        <taxon>Bacilli</taxon>
        <taxon>Bacillales</taxon>
        <taxon>Bacillaceae</taxon>
        <taxon>Mangrovibacillus</taxon>
    </lineage>
</organism>
<dbReference type="InterPro" id="IPR036514">
    <property type="entry name" value="SGNH_hydro_sf"/>
</dbReference>
<evidence type="ECO:0000313" key="1">
    <source>
        <dbReference type="EMBL" id="QPC47592.1"/>
    </source>
</evidence>
<dbReference type="KEGG" id="mcui:G8O30_11830"/>
<protein>
    <recommendedName>
        <fullName evidence="3">SGNH hydrolase-type esterase domain-containing protein</fullName>
    </recommendedName>
</protein>
<keyword evidence="2" id="KW-1185">Reference proteome</keyword>